<proteinExistence type="predicted"/>
<dbReference type="InterPro" id="IPR025285">
    <property type="entry name" value="DUF4145"/>
</dbReference>
<accession>A0A1J4RVX0</accession>
<comment type="caution">
    <text evidence="2">The sequence shown here is derived from an EMBL/GenBank/DDBJ whole genome shotgun (WGS) entry which is preliminary data.</text>
</comment>
<evidence type="ECO:0000259" key="1">
    <source>
        <dbReference type="Pfam" id="PF13643"/>
    </source>
</evidence>
<feature type="domain" description="DUF4145" evidence="1">
    <location>
        <begin position="99"/>
        <end position="189"/>
    </location>
</feature>
<gene>
    <name evidence="2" type="ORF">AUJ42_03580</name>
</gene>
<name>A0A1J4RVX0_9BACT</name>
<organism evidence="2 3">
    <name type="scientific">Candidatus Collierbacteria bacterium CG1_02_44_10</name>
    <dbReference type="NCBI Taxonomy" id="1805087"/>
    <lineage>
        <taxon>Bacteria</taxon>
        <taxon>Candidatus Collieribacteriota</taxon>
    </lineage>
</organism>
<dbReference type="AlphaFoldDB" id="A0A1J4RVX0"/>
<dbReference type="Proteomes" id="UP000182345">
    <property type="component" value="Unassembled WGS sequence"/>
</dbReference>
<reference evidence="2 3" key="1">
    <citation type="journal article" date="2016" name="Environ. Microbiol.">
        <title>Genomic resolution of a cold subsurface aquifer community provides metabolic insights for novel microbes adapted to high CO concentrations.</title>
        <authorList>
            <person name="Probst A.J."/>
            <person name="Castelle C.J."/>
            <person name="Singh A."/>
            <person name="Brown C.T."/>
            <person name="Anantharaman K."/>
            <person name="Sharon I."/>
            <person name="Hug L.A."/>
            <person name="Burstein D."/>
            <person name="Emerson J.B."/>
            <person name="Thomas B.C."/>
            <person name="Banfield J.F."/>
        </authorList>
    </citation>
    <scope>NUCLEOTIDE SEQUENCE [LARGE SCALE GENOMIC DNA]</scope>
    <source>
        <strain evidence="2">CG1_02_44_10</strain>
    </source>
</reference>
<dbReference type="EMBL" id="MNUK01000081">
    <property type="protein sequence ID" value="OIN90181.1"/>
    <property type="molecule type" value="Genomic_DNA"/>
</dbReference>
<protein>
    <recommendedName>
        <fullName evidence="1">DUF4145 domain-containing protein</fullName>
    </recommendedName>
</protein>
<evidence type="ECO:0000313" key="2">
    <source>
        <dbReference type="EMBL" id="OIN90181.1"/>
    </source>
</evidence>
<evidence type="ECO:0000313" key="3">
    <source>
        <dbReference type="Proteomes" id="UP000182345"/>
    </source>
</evidence>
<dbReference type="Pfam" id="PF13643">
    <property type="entry name" value="DUF4145"/>
    <property type="match status" value="1"/>
</dbReference>
<sequence length="216" mass="25250">MAHRIYDPVNTEDMNLSYYCRGCHQQVRGIPLTEPQYHISPHSDEPWIICRCPTHLCELSFVIYDKLNNQVRRVYPLSSFDPDNYHQAIPEKIREDLAEADRCYHADAYKASVTMNRRAVQRIVLDKVKIPGTEKKKLWEQIDSLFEAGFITKQLKDTAHEIRHFGNFGAHPSDDQLDDTSREDAKIVDQLTMDLIRIIYIVPYETDQLKEKRSGK</sequence>